<dbReference type="PATRIC" id="fig|880157.4.peg.2459"/>
<feature type="chain" id="PRO_5005260874" description="Lipoprotein" evidence="1">
    <location>
        <begin position="22"/>
        <end position="142"/>
    </location>
</feature>
<dbReference type="RefSeq" id="WP_047963518.1">
    <property type="nucleotide sequence ID" value="NZ_CAWMBG010000069.1"/>
</dbReference>
<protein>
    <recommendedName>
        <fullName evidence="4">Lipoprotein</fullName>
    </recommendedName>
</protein>
<gene>
    <name evidence="2" type="ORF">AB204_11580</name>
</gene>
<keyword evidence="1" id="KW-0732">Signal</keyword>
<keyword evidence="3" id="KW-1185">Reference proteome</keyword>
<evidence type="ECO:0000313" key="2">
    <source>
        <dbReference type="EMBL" id="KMJ44977.1"/>
    </source>
</evidence>
<reference evidence="2 3" key="1">
    <citation type="submission" date="2015-06" db="EMBL/GenBank/DDBJ databases">
        <title>Draft Whole-Genome Sequence of the Entomopathogenic Bacterium Xenorhabdus khoisanae.</title>
        <authorList>
            <person name="Naidoo S."/>
            <person name="Featherston J."/>
            <person name="Gray V.M."/>
        </authorList>
    </citation>
    <scope>NUCLEOTIDE SEQUENCE [LARGE SCALE GENOMIC DNA]</scope>
    <source>
        <strain evidence="2 3">MCB</strain>
    </source>
</reference>
<proteinExistence type="predicted"/>
<evidence type="ECO:0000313" key="3">
    <source>
        <dbReference type="Proteomes" id="UP000036277"/>
    </source>
</evidence>
<dbReference type="AlphaFoldDB" id="A0A0J5FSS6"/>
<accession>A0A0J5FSS6</accession>
<feature type="signal peptide" evidence="1">
    <location>
        <begin position="1"/>
        <end position="21"/>
    </location>
</feature>
<organism evidence="2 3">
    <name type="scientific">Xenorhabdus khoisanae</name>
    <dbReference type="NCBI Taxonomy" id="880157"/>
    <lineage>
        <taxon>Bacteria</taxon>
        <taxon>Pseudomonadati</taxon>
        <taxon>Pseudomonadota</taxon>
        <taxon>Gammaproteobacteria</taxon>
        <taxon>Enterobacterales</taxon>
        <taxon>Morganellaceae</taxon>
        <taxon>Xenorhabdus</taxon>
    </lineage>
</organism>
<dbReference type="PROSITE" id="PS51257">
    <property type="entry name" value="PROKAR_LIPOPROTEIN"/>
    <property type="match status" value="1"/>
</dbReference>
<dbReference type="Proteomes" id="UP000036277">
    <property type="component" value="Unassembled WGS sequence"/>
</dbReference>
<comment type="caution">
    <text evidence="2">The sequence shown here is derived from an EMBL/GenBank/DDBJ whole genome shotgun (WGS) entry which is preliminary data.</text>
</comment>
<evidence type="ECO:0000256" key="1">
    <source>
        <dbReference type="SAM" id="SignalP"/>
    </source>
</evidence>
<evidence type="ECO:0008006" key="4">
    <source>
        <dbReference type="Google" id="ProtNLM"/>
    </source>
</evidence>
<dbReference type="EMBL" id="LFCV01000069">
    <property type="protein sequence ID" value="KMJ44977.1"/>
    <property type="molecule type" value="Genomic_DNA"/>
</dbReference>
<sequence>MKNKVFLVVLCSILLVGCSTTRLDTSASKEVPVERMFWESGRDNTVGKSTIIVKRDQGFIGAGCFQNVHFNGIKIAELNAGEKVTFYTHSGDFTLSTYLGGNPMCASLLSSLNAKILPNSINVFRIFVKNGSTPNIVRDNVK</sequence>
<dbReference type="OrthoDB" id="9154618at2"/>
<name>A0A0J5FSS6_9GAMM</name>